<dbReference type="InterPro" id="IPR043129">
    <property type="entry name" value="ATPase_NBD"/>
</dbReference>
<reference evidence="2 3" key="1">
    <citation type="journal article" date="2021" name="Int. J. Syst. Evol. Microbiol.">
        <title>Reticulibacter mediterranei gen. nov., sp. nov., within the new family Reticulibacteraceae fam. nov., and Ktedonospora formicarum gen. nov., sp. nov., Ktedonobacter robiniae sp. nov., Dictyobacter formicarum sp. nov. and Dictyobacter arantiisoli sp. nov., belonging to the class Ktedonobacteria.</title>
        <authorList>
            <person name="Yabe S."/>
            <person name="Zheng Y."/>
            <person name="Wang C.M."/>
            <person name="Sakai Y."/>
            <person name="Abe K."/>
            <person name="Yokota A."/>
            <person name="Donadio S."/>
            <person name="Cavaletti L."/>
            <person name="Monciardini P."/>
        </authorList>
    </citation>
    <scope>NUCLEOTIDE SEQUENCE [LARGE SCALE GENOMIC DNA]</scope>
    <source>
        <strain evidence="2 3">SOSP1-9</strain>
    </source>
</reference>
<dbReference type="CDD" id="cd10227">
    <property type="entry name" value="ASKHA_NBD_ParM-like"/>
    <property type="match status" value="1"/>
</dbReference>
<evidence type="ECO:0000313" key="3">
    <source>
        <dbReference type="Proteomes" id="UP000635565"/>
    </source>
</evidence>
<protein>
    <recommendedName>
        <fullName evidence="1">Actin-like protein N-terminal domain-containing protein</fullName>
    </recommendedName>
</protein>
<name>A0ABQ3VE05_9CHLR</name>
<sequence length="360" mass="40194">MQSSTYPRYYAGFEVGSGISGLKVIPGDGLPMGQDLVTLPSFLADGDISLLLKSGDTDATLSSVLQPGDYVLSWQDRTYFLGNLLAHGTYRDNAFNDERRYWSDHAQMLLLCLACILIPERCFELRLVTALPVSLYNRERRQLVRHALSQTYHVTFNGREREIIVRCGYVAMEGQGILIHHGDETSEQAVIDIGERTTDLIAASGQRLIGRLCKGDQFGVGQLVEDLQQMGLEHRRKITTEKAHALLQAYAHQQPYPPIRIASGHLTTEHITATIEQSIQRLARPLSSFLAGAWNVEEAPPGSQFDTMYLGGGGAYYFEKIVRAILQDCHIITIPDPQDANICGYADLAQVLDEDRWEMH</sequence>
<proteinExistence type="predicted"/>
<dbReference type="InterPro" id="IPR040607">
    <property type="entry name" value="ALP_N"/>
</dbReference>
<dbReference type="Gene3D" id="3.30.420.40">
    <property type="match status" value="2"/>
</dbReference>
<keyword evidence="3" id="KW-1185">Reference proteome</keyword>
<accession>A0ABQ3VE05</accession>
<organism evidence="2 3">
    <name type="scientific">Dictyobacter formicarum</name>
    <dbReference type="NCBI Taxonomy" id="2778368"/>
    <lineage>
        <taxon>Bacteria</taxon>
        <taxon>Bacillati</taxon>
        <taxon>Chloroflexota</taxon>
        <taxon>Ktedonobacteria</taxon>
        <taxon>Ktedonobacterales</taxon>
        <taxon>Dictyobacteraceae</taxon>
        <taxon>Dictyobacter</taxon>
    </lineage>
</organism>
<dbReference type="SUPFAM" id="SSF53067">
    <property type="entry name" value="Actin-like ATPase domain"/>
    <property type="match status" value="2"/>
</dbReference>
<dbReference type="Pfam" id="PF17989">
    <property type="entry name" value="ALP_N"/>
    <property type="match status" value="1"/>
</dbReference>
<gene>
    <name evidence="2" type="ORF">KSZ_23830</name>
</gene>
<dbReference type="EMBL" id="BNJJ01000006">
    <property type="protein sequence ID" value="GHO84377.1"/>
    <property type="molecule type" value="Genomic_DNA"/>
</dbReference>
<feature type="domain" description="Actin-like protein N-terminal" evidence="1">
    <location>
        <begin position="59"/>
        <end position="176"/>
    </location>
</feature>
<dbReference type="RefSeq" id="WP_201362005.1">
    <property type="nucleotide sequence ID" value="NZ_BNJJ01000006.1"/>
</dbReference>
<evidence type="ECO:0000259" key="1">
    <source>
        <dbReference type="Pfam" id="PF17989"/>
    </source>
</evidence>
<evidence type="ECO:0000313" key="2">
    <source>
        <dbReference type="EMBL" id="GHO84377.1"/>
    </source>
</evidence>
<comment type="caution">
    <text evidence="2">The sequence shown here is derived from an EMBL/GenBank/DDBJ whole genome shotgun (WGS) entry which is preliminary data.</text>
</comment>
<dbReference type="Proteomes" id="UP000635565">
    <property type="component" value="Unassembled WGS sequence"/>
</dbReference>